<dbReference type="Proteomes" id="UP001275867">
    <property type="component" value="Unassembled WGS sequence"/>
</dbReference>
<evidence type="ECO:0000313" key="4">
    <source>
        <dbReference type="Proteomes" id="UP001275867"/>
    </source>
</evidence>
<gene>
    <name evidence="2" type="ORF">A7K95_06610</name>
    <name evidence="1" type="ORF">GA842_10255</name>
</gene>
<comment type="caution">
    <text evidence="1">The sequence shown here is derived from an EMBL/GenBank/DDBJ whole genome shotgun (WGS) entry which is preliminary data.</text>
</comment>
<protein>
    <submittedName>
        <fullName evidence="1">Uncharacterized protein</fullName>
    </submittedName>
</protein>
<proteinExistence type="predicted"/>
<accession>A0AAP5TCG1</accession>
<dbReference type="RefSeq" id="WP_068806436.1">
    <property type="nucleotide sequence ID" value="NZ_CP168675.1"/>
</dbReference>
<sequence length="350" mass="40533">MTRRPTRFKGDPSIFMTKVGNKPDLTIAMNNVVENFFKKDFQVDLIPDHGSLRGRREIMRLIQTDFPNLTQAQWHQAYLFLKYRHAYFDASFVLKSVSLYLIVKWVTTQNLSELEQQFMAAVTIETSVELDIQTSDPAFTENIKQLNEELQEKQGADNHDTDDSSTRFDVWNGNNERVLTHLDQLVETQKPDWKIVNWNSKLLCEYWLEPTKKQVVSLDAIVDPMLLELEAKHTELGEKCYEDSFLAKAPAEKKITFMDLTAIVADNPLAYYLLGKLAVHSTTIGLLIVNQLQGFTHNNRYWYHVGRYSPSVRKDALLIETALLPLASSPKQTEWDFFTLLVDKFGQFWD</sequence>
<evidence type="ECO:0000313" key="2">
    <source>
        <dbReference type="EMBL" id="OAD64103.1"/>
    </source>
</evidence>
<dbReference type="AlphaFoldDB" id="A0AAP5TCG1"/>
<evidence type="ECO:0000313" key="3">
    <source>
        <dbReference type="Proteomes" id="UP000077280"/>
    </source>
</evidence>
<organism evidence="1 4">
    <name type="scientific">Pediococcus parvulus</name>
    <dbReference type="NCBI Taxonomy" id="54062"/>
    <lineage>
        <taxon>Bacteria</taxon>
        <taxon>Bacillati</taxon>
        <taxon>Bacillota</taxon>
        <taxon>Bacilli</taxon>
        <taxon>Lactobacillales</taxon>
        <taxon>Lactobacillaceae</taxon>
        <taxon>Pediococcus</taxon>
    </lineage>
</organism>
<reference evidence="2 3" key="1">
    <citation type="submission" date="2016-05" db="EMBL/GenBank/DDBJ databases">
        <title>Draft genome sequence of Pediococcus parvulus 2.6, a probiotic beta-glucan producer strain.</title>
        <authorList>
            <person name="Mohedano M.L."/>
            <person name="Perez-Ramos A."/>
            <person name="Duenas M.T."/>
            <person name="Lamontanara A."/>
            <person name="Orru L."/>
            <person name="Spano G."/>
            <person name="Capozzi V."/>
            <person name="Lopez P."/>
        </authorList>
    </citation>
    <scope>NUCLEOTIDE SEQUENCE [LARGE SCALE GENOMIC DNA]</scope>
    <source>
        <strain evidence="2 3">2.6</strain>
    </source>
</reference>
<name>A0AAP5TCG1_9LACO</name>
<reference evidence="1" key="2">
    <citation type="submission" date="2019-10" db="EMBL/GenBank/DDBJ databases">
        <title>Malate fermentation in French cider.</title>
        <authorList>
            <person name="Cousin F.J."/>
            <person name="Medina Fernandez S."/>
            <person name="Misery B."/>
            <person name="Laplace J.-M."/>
            <person name="Cretenet M."/>
        </authorList>
    </citation>
    <scope>NUCLEOTIDE SEQUENCE</scope>
    <source>
        <strain evidence="1">UCMA15901</strain>
    </source>
</reference>
<evidence type="ECO:0000313" key="1">
    <source>
        <dbReference type="EMBL" id="MDV7695219.1"/>
    </source>
</evidence>
<dbReference type="Proteomes" id="UP000077280">
    <property type="component" value="Unassembled WGS sequence"/>
</dbReference>
<keyword evidence="3" id="KW-1185">Reference proteome</keyword>
<dbReference type="EMBL" id="LXND01000046">
    <property type="protein sequence ID" value="OAD64103.1"/>
    <property type="molecule type" value="Genomic_DNA"/>
</dbReference>
<dbReference type="EMBL" id="WERX01000048">
    <property type="protein sequence ID" value="MDV7695219.1"/>
    <property type="molecule type" value="Genomic_DNA"/>
</dbReference>